<reference evidence="6 7" key="1">
    <citation type="submission" date="2019-09" db="EMBL/GenBank/DDBJ databases">
        <title>Genome sequence and assembly of Taibaiella sp.</title>
        <authorList>
            <person name="Chhetri G."/>
        </authorList>
    </citation>
    <scope>NUCLEOTIDE SEQUENCE [LARGE SCALE GENOMIC DNA]</scope>
    <source>
        <strain evidence="6 7">KVB11</strain>
    </source>
</reference>
<evidence type="ECO:0000256" key="2">
    <source>
        <dbReference type="ARBA" id="ARBA00012588"/>
    </source>
</evidence>
<dbReference type="EC" id="2.4.1.21" evidence="2"/>
<dbReference type="Gene3D" id="3.40.50.2000">
    <property type="entry name" value="Glycogen Phosphorylase B"/>
    <property type="match status" value="1"/>
</dbReference>
<feature type="domain" description="Starch synthase catalytic" evidence="5">
    <location>
        <begin position="8"/>
        <end position="240"/>
    </location>
</feature>
<keyword evidence="4" id="KW-0808">Transferase</keyword>
<accession>A0A5M6CUL5</accession>
<dbReference type="PANTHER" id="PTHR45825:SF11">
    <property type="entry name" value="ALPHA AMYLASE DOMAIN-CONTAINING PROTEIN"/>
    <property type="match status" value="1"/>
</dbReference>
<dbReference type="GO" id="GO:0009011">
    <property type="term" value="F:alpha-1,4-glucan glucosyltransferase (ADP-glucose donor) activity"/>
    <property type="evidence" value="ECO:0007669"/>
    <property type="project" value="UniProtKB-EC"/>
</dbReference>
<dbReference type="InterPro" id="IPR013534">
    <property type="entry name" value="Starch_synth_cat_dom"/>
</dbReference>
<proteinExistence type="predicted"/>
<dbReference type="Proteomes" id="UP000323632">
    <property type="component" value="Unassembled WGS sequence"/>
</dbReference>
<evidence type="ECO:0000256" key="3">
    <source>
        <dbReference type="ARBA" id="ARBA00022676"/>
    </source>
</evidence>
<evidence type="ECO:0000313" key="6">
    <source>
        <dbReference type="EMBL" id="KAA5536695.1"/>
    </source>
</evidence>
<evidence type="ECO:0000256" key="4">
    <source>
        <dbReference type="ARBA" id="ARBA00022679"/>
    </source>
</evidence>
<evidence type="ECO:0000256" key="1">
    <source>
        <dbReference type="ARBA" id="ARBA00001478"/>
    </source>
</evidence>
<dbReference type="SUPFAM" id="SSF53756">
    <property type="entry name" value="UDP-Glycosyltransferase/glycogen phosphorylase"/>
    <property type="match status" value="1"/>
</dbReference>
<evidence type="ECO:0000259" key="5">
    <source>
        <dbReference type="Pfam" id="PF08323"/>
    </source>
</evidence>
<evidence type="ECO:0000313" key="7">
    <source>
        <dbReference type="Proteomes" id="UP000323632"/>
    </source>
</evidence>
<dbReference type="Pfam" id="PF08323">
    <property type="entry name" value="Glyco_transf_5"/>
    <property type="match status" value="1"/>
</dbReference>
<dbReference type="RefSeq" id="WP_150031271.1">
    <property type="nucleotide sequence ID" value="NZ_VWSH01000001.1"/>
</dbReference>
<dbReference type="PANTHER" id="PTHR45825">
    <property type="entry name" value="GRANULE-BOUND STARCH SYNTHASE 1, CHLOROPLASTIC/AMYLOPLASTIC"/>
    <property type="match status" value="1"/>
</dbReference>
<comment type="caution">
    <text evidence="6">The sequence shown here is derived from an EMBL/GenBank/DDBJ whole genome shotgun (WGS) entry which is preliminary data.</text>
</comment>
<comment type="catalytic activity">
    <reaction evidence="1">
        <text>[(1-&gt;4)-alpha-D-glucosyl](n) + ADP-alpha-D-glucose = [(1-&gt;4)-alpha-D-glucosyl](n+1) + ADP + H(+)</text>
        <dbReference type="Rhea" id="RHEA:18189"/>
        <dbReference type="Rhea" id="RHEA-COMP:9584"/>
        <dbReference type="Rhea" id="RHEA-COMP:9587"/>
        <dbReference type="ChEBI" id="CHEBI:15378"/>
        <dbReference type="ChEBI" id="CHEBI:15444"/>
        <dbReference type="ChEBI" id="CHEBI:57498"/>
        <dbReference type="ChEBI" id="CHEBI:456216"/>
        <dbReference type="EC" id="2.4.1.21"/>
    </reaction>
</comment>
<organism evidence="6 7">
    <name type="scientific">Taibaiella lutea</name>
    <dbReference type="NCBI Taxonomy" id="2608001"/>
    <lineage>
        <taxon>Bacteria</taxon>
        <taxon>Pseudomonadati</taxon>
        <taxon>Bacteroidota</taxon>
        <taxon>Chitinophagia</taxon>
        <taxon>Chitinophagales</taxon>
        <taxon>Chitinophagaceae</taxon>
        <taxon>Taibaiella</taxon>
    </lineage>
</organism>
<sequence>MSVQSKKRILIITNELSPYLEITDFATILNKLSVKTFDSGMEIRVIMPRFGIINERRHRLHEVVRLSGINVVVDKEDHPLLIKVASLPNARLQVYFMDNEDFFKRKTVFRDEQELFHDDNAERLIFFCKSALEIVKKFGWPPEVIHCHGWMTSLIPMFLKTAYKKEPVFVHSKSIFTAQNPQFPENFGDDFVKKILNSAALKEKDVELFAGANNEALTAGACKYADYVIQGQEDLDKDILAEVKAAKGKKLIPYNPDWMENIDPLFDLYQNLTED</sequence>
<protein>
    <recommendedName>
        <fullName evidence="2">starch synthase</fullName>
        <ecNumber evidence="2">2.4.1.21</ecNumber>
    </recommendedName>
</protein>
<name>A0A5M6CUL5_9BACT</name>
<keyword evidence="7" id="KW-1185">Reference proteome</keyword>
<dbReference type="AlphaFoldDB" id="A0A5M6CUL5"/>
<gene>
    <name evidence="6" type="ORF">F0919_03210</name>
</gene>
<dbReference type="EMBL" id="VWSH01000001">
    <property type="protein sequence ID" value="KAA5536695.1"/>
    <property type="molecule type" value="Genomic_DNA"/>
</dbReference>
<keyword evidence="3" id="KW-0328">Glycosyltransferase</keyword>